<sequence length="53" mass="6017">ICMCGENDKKYTSIVILKLTSDNITHLMHFPGLLVVVRLECELDFDQCDAAIF</sequence>
<dbReference type="EMBL" id="JASPKZ010002343">
    <property type="protein sequence ID" value="KAJ9595382.1"/>
    <property type="molecule type" value="Genomic_DNA"/>
</dbReference>
<feature type="non-terminal residue" evidence="1">
    <location>
        <position position="53"/>
    </location>
</feature>
<name>A0AAD8ABR0_DIPPU</name>
<proteinExistence type="predicted"/>
<dbReference type="AlphaFoldDB" id="A0AAD8ABR0"/>
<evidence type="ECO:0000313" key="1">
    <source>
        <dbReference type="EMBL" id="KAJ9595382.1"/>
    </source>
</evidence>
<gene>
    <name evidence="1" type="ORF">L9F63_013432</name>
</gene>
<reference evidence="1" key="2">
    <citation type="submission" date="2023-05" db="EMBL/GenBank/DDBJ databases">
        <authorList>
            <person name="Fouks B."/>
        </authorList>
    </citation>
    <scope>NUCLEOTIDE SEQUENCE</scope>
    <source>
        <strain evidence="1">Stay&amp;Tobe</strain>
        <tissue evidence="1">Testes</tissue>
    </source>
</reference>
<organism evidence="1 2">
    <name type="scientific">Diploptera punctata</name>
    <name type="common">Pacific beetle cockroach</name>
    <dbReference type="NCBI Taxonomy" id="6984"/>
    <lineage>
        <taxon>Eukaryota</taxon>
        <taxon>Metazoa</taxon>
        <taxon>Ecdysozoa</taxon>
        <taxon>Arthropoda</taxon>
        <taxon>Hexapoda</taxon>
        <taxon>Insecta</taxon>
        <taxon>Pterygota</taxon>
        <taxon>Neoptera</taxon>
        <taxon>Polyneoptera</taxon>
        <taxon>Dictyoptera</taxon>
        <taxon>Blattodea</taxon>
        <taxon>Blaberoidea</taxon>
        <taxon>Blaberidae</taxon>
        <taxon>Diplopterinae</taxon>
        <taxon>Diploptera</taxon>
    </lineage>
</organism>
<feature type="non-terminal residue" evidence="1">
    <location>
        <position position="1"/>
    </location>
</feature>
<protein>
    <submittedName>
        <fullName evidence="1">Uncharacterized protein</fullName>
    </submittedName>
</protein>
<accession>A0AAD8ABR0</accession>
<keyword evidence="2" id="KW-1185">Reference proteome</keyword>
<evidence type="ECO:0000313" key="2">
    <source>
        <dbReference type="Proteomes" id="UP001233999"/>
    </source>
</evidence>
<reference evidence="1" key="1">
    <citation type="journal article" date="2023" name="IScience">
        <title>Live-bearing cockroach genome reveals convergent evolutionary mechanisms linked to viviparity in insects and beyond.</title>
        <authorList>
            <person name="Fouks B."/>
            <person name="Harrison M.C."/>
            <person name="Mikhailova A.A."/>
            <person name="Marchal E."/>
            <person name="English S."/>
            <person name="Carruthers M."/>
            <person name="Jennings E.C."/>
            <person name="Chiamaka E.L."/>
            <person name="Frigard R.A."/>
            <person name="Pippel M."/>
            <person name="Attardo G.M."/>
            <person name="Benoit J.B."/>
            <person name="Bornberg-Bauer E."/>
            <person name="Tobe S.S."/>
        </authorList>
    </citation>
    <scope>NUCLEOTIDE SEQUENCE</scope>
    <source>
        <strain evidence="1">Stay&amp;Tobe</strain>
    </source>
</reference>
<comment type="caution">
    <text evidence="1">The sequence shown here is derived from an EMBL/GenBank/DDBJ whole genome shotgun (WGS) entry which is preliminary data.</text>
</comment>
<dbReference type="Proteomes" id="UP001233999">
    <property type="component" value="Unassembled WGS sequence"/>
</dbReference>